<dbReference type="AlphaFoldDB" id="A0A380TCN8"/>
<evidence type="ECO:0000313" key="1">
    <source>
        <dbReference type="EMBL" id="SUS06252.1"/>
    </source>
</evidence>
<accession>A0A380TCN8</accession>
<gene>
    <name evidence="1" type="ORF">DF3PB_260003</name>
</gene>
<proteinExistence type="predicted"/>
<name>A0A380TCN8_9ZZZZ</name>
<reference evidence="1" key="1">
    <citation type="submission" date="2018-07" db="EMBL/GenBank/DDBJ databases">
        <authorList>
            <person name="Quirk P.G."/>
            <person name="Krulwich T.A."/>
        </authorList>
    </citation>
    <scope>NUCLEOTIDE SEQUENCE</scope>
</reference>
<dbReference type="EMBL" id="UIDG01000179">
    <property type="protein sequence ID" value="SUS06252.1"/>
    <property type="molecule type" value="Genomic_DNA"/>
</dbReference>
<sequence>MRFIVDLHLGGKRPYYHERFATIISAEQLTVNCSCRHVPDMLERSGWSVHADGGKSWRLASGDRTTASSWPCR</sequence>
<protein>
    <submittedName>
        <fullName evidence="1">Uncharacterized protein</fullName>
    </submittedName>
</protein>
<organism evidence="1">
    <name type="scientific">metagenome</name>
    <dbReference type="NCBI Taxonomy" id="256318"/>
    <lineage>
        <taxon>unclassified sequences</taxon>
        <taxon>metagenomes</taxon>
    </lineage>
</organism>